<feature type="compositionally biased region" description="Low complexity" evidence="1">
    <location>
        <begin position="265"/>
        <end position="279"/>
    </location>
</feature>
<feature type="compositionally biased region" description="Pro residues" evidence="1">
    <location>
        <begin position="149"/>
        <end position="158"/>
    </location>
</feature>
<dbReference type="Pfam" id="PF03087">
    <property type="entry name" value="BPS1"/>
    <property type="match status" value="1"/>
</dbReference>
<dbReference type="InterPro" id="IPR004320">
    <property type="entry name" value="BPS1_pln"/>
</dbReference>
<protein>
    <submittedName>
        <fullName evidence="2">Os04g0562500 protein</fullName>
    </submittedName>
</protein>
<gene>
    <name evidence="2" type="ordered locus">Os04g0562500</name>
    <name evidence="2" type="ORF">OSNPB_040562500</name>
</gene>
<feature type="compositionally biased region" description="Basic and acidic residues" evidence="1">
    <location>
        <begin position="393"/>
        <end position="404"/>
    </location>
</feature>
<dbReference type="InParanoid" id="A0A0P0WDV1"/>
<feature type="region of interest" description="Disordered" evidence="1">
    <location>
        <begin position="106"/>
        <end position="182"/>
    </location>
</feature>
<dbReference type="EMBL" id="AP014960">
    <property type="protein sequence ID" value="BAS90488.1"/>
    <property type="molecule type" value="Genomic_DNA"/>
</dbReference>
<reference evidence="3" key="1">
    <citation type="journal article" date="2005" name="Nature">
        <title>The map-based sequence of the rice genome.</title>
        <authorList>
            <consortium name="International rice genome sequencing project (IRGSP)"/>
            <person name="Matsumoto T."/>
            <person name="Wu J."/>
            <person name="Kanamori H."/>
            <person name="Katayose Y."/>
            <person name="Fujisawa M."/>
            <person name="Namiki N."/>
            <person name="Mizuno H."/>
            <person name="Yamamoto K."/>
            <person name="Antonio B.A."/>
            <person name="Baba T."/>
            <person name="Sakata K."/>
            <person name="Nagamura Y."/>
            <person name="Aoki H."/>
            <person name="Arikawa K."/>
            <person name="Arita K."/>
            <person name="Bito T."/>
            <person name="Chiden Y."/>
            <person name="Fujitsuka N."/>
            <person name="Fukunaka R."/>
            <person name="Hamada M."/>
            <person name="Harada C."/>
            <person name="Hayashi A."/>
            <person name="Hijishita S."/>
            <person name="Honda M."/>
            <person name="Hosokawa S."/>
            <person name="Ichikawa Y."/>
            <person name="Idonuma A."/>
            <person name="Iijima M."/>
            <person name="Ikeda M."/>
            <person name="Ikeno M."/>
            <person name="Ito K."/>
            <person name="Ito S."/>
            <person name="Ito T."/>
            <person name="Ito Y."/>
            <person name="Ito Y."/>
            <person name="Iwabuchi A."/>
            <person name="Kamiya K."/>
            <person name="Karasawa W."/>
            <person name="Kurita K."/>
            <person name="Katagiri S."/>
            <person name="Kikuta A."/>
            <person name="Kobayashi H."/>
            <person name="Kobayashi N."/>
            <person name="Machita K."/>
            <person name="Maehara T."/>
            <person name="Masukawa M."/>
            <person name="Mizubayashi T."/>
            <person name="Mukai Y."/>
            <person name="Nagasaki H."/>
            <person name="Nagata Y."/>
            <person name="Naito S."/>
            <person name="Nakashima M."/>
            <person name="Nakama Y."/>
            <person name="Nakamichi Y."/>
            <person name="Nakamura M."/>
            <person name="Meguro A."/>
            <person name="Negishi M."/>
            <person name="Ohta I."/>
            <person name="Ohta T."/>
            <person name="Okamoto M."/>
            <person name="Ono N."/>
            <person name="Saji S."/>
            <person name="Sakaguchi M."/>
            <person name="Sakai K."/>
            <person name="Shibata M."/>
            <person name="Shimokawa T."/>
            <person name="Song J."/>
            <person name="Takazaki Y."/>
            <person name="Terasawa K."/>
            <person name="Tsugane M."/>
            <person name="Tsuji K."/>
            <person name="Ueda S."/>
            <person name="Waki K."/>
            <person name="Yamagata H."/>
            <person name="Yamamoto M."/>
            <person name="Yamamoto S."/>
            <person name="Yamane H."/>
            <person name="Yoshiki S."/>
            <person name="Yoshihara R."/>
            <person name="Yukawa K."/>
            <person name="Zhong H."/>
            <person name="Yano M."/>
            <person name="Yuan Q."/>
            <person name="Ouyang S."/>
            <person name="Liu J."/>
            <person name="Jones K.M."/>
            <person name="Gansberger K."/>
            <person name="Moffat K."/>
            <person name="Hill J."/>
            <person name="Bera J."/>
            <person name="Fadrosh D."/>
            <person name="Jin S."/>
            <person name="Johri S."/>
            <person name="Kim M."/>
            <person name="Overton L."/>
            <person name="Reardon M."/>
            <person name="Tsitrin T."/>
            <person name="Vuong H."/>
            <person name="Weaver B."/>
            <person name="Ciecko A."/>
            <person name="Tallon L."/>
            <person name="Jackson J."/>
            <person name="Pai G."/>
            <person name="Aken S.V."/>
            <person name="Utterback T."/>
            <person name="Reidmuller S."/>
            <person name="Feldblyum T."/>
            <person name="Hsiao J."/>
            <person name="Zismann V."/>
            <person name="Iobst S."/>
            <person name="de Vazeille A.R."/>
            <person name="Buell C.R."/>
            <person name="Ying K."/>
            <person name="Li Y."/>
            <person name="Lu T."/>
            <person name="Huang Y."/>
            <person name="Zhao Q."/>
            <person name="Feng Q."/>
            <person name="Zhang L."/>
            <person name="Zhu J."/>
            <person name="Weng Q."/>
            <person name="Mu J."/>
            <person name="Lu Y."/>
            <person name="Fan D."/>
            <person name="Liu Y."/>
            <person name="Guan J."/>
            <person name="Zhang Y."/>
            <person name="Yu S."/>
            <person name="Liu X."/>
            <person name="Zhang Y."/>
            <person name="Hong G."/>
            <person name="Han B."/>
            <person name="Choisne N."/>
            <person name="Demange N."/>
            <person name="Orjeda G."/>
            <person name="Samain S."/>
            <person name="Cattolico L."/>
            <person name="Pelletier E."/>
            <person name="Couloux A."/>
            <person name="Segurens B."/>
            <person name="Wincker P."/>
            <person name="D'Hont A."/>
            <person name="Scarpelli C."/>
            <person name="Weissenbach J."/>
            <person name="Salanoubat M."/>
            <person name="Quetier F."/>
            <person name="Yu Y."/>
            <person name="Kim H.R."/>
            <person name="Rambo T."/>
            <person name="Currie J."/>
            <person name="Collura K."/>
            <person name="Luo M."/>
            <person name="Yang T."/>
            <person name="Ammiraju J.S.S."/>
            <person name="Engler F."/>
            <person name="Soderlund C."/>
            <person name="Wing R.A."/>
            <person name="Palmer L.E."/>
            <person name="de la Bastide M."/>
            <person name="Spiegel L."/>
            <person name="Nascimento L."/>
            <person name="Zutavern T."/>
            <person name="O'Shaughnessy A."/>
            <person name="Dike S."/>
            <person name="Dedhia N."/>
            <person name="Preston R."/>
            <person name="Balija V."/>
            <person name="McCombie W.R."/>
            <person name="Chow T."/>
            <person name="Chen H."/>
            <person name="Chung M."/>
            <person name="Chen C."/>
            <person name="Shaw J."/>
            <person name="Wu H."/>
            <person name="Hsiao K."/>
            <person name="Chao Y."/>
            <person name="Chu M."/>
            <person name="Cheng C."/>
            <person name="Hour A."/>
            <person name="Lee P."/>
            <person name="Lin S."/>
            <person name="Lin Y."/>
            <person name="Liou J."/>
            <person name="Liu S."/>
            <person name="Hsing Y."/>
            <person name="Raghuvanshi S."/>
            <person name="Mohanty A."/>
            <person name="Bharti A.K."/>
            <person name="Gaur A."/>
            <person name="Gupta V."/>
            <person name="Kumar D."/>
            <person name="Ravi V."/>
            <person name="Vij S."/>
            <person name="Kapur A."/>
            <person name="Khurana P."/>
            <person name="Khurana P."/>
            <person name="Khurana J.P."/>
            <person name="Tyagi A.K."/>
            <person name="Gaikwad K."/>
            <person name="Singh A."/>
            <person name="Dalal V."/>
            <person name="Srivastava S."/>
            <person name="Dixit A."/>
            <person name="Pal A.K."/>
            <person name="Ghazi I.A."/>
            <person name="Yadav M."/>
            <person name="Pandit A."/>
            <person name="Bhargava A."/>
            <person name="Sureshbabu K."/>
            <person name="Batra K."/>
            <person name="Sharma T.R."/>
            <person name="Mohapatra T."/>
            <person name="Singh N.K."/>
            <person name="Messing J."/>
            <person name="Nelson A.B."/>
            <person name="Fuks G."/>
            <person name="Kavchok S."/>
            <person name="Keizer G."/>
            <person name="Linton E."/>
            <person name="Llaca V."/>
            <person name="Song R."/>
            <person name="Tanyolac B."/>
            <person name="Young S."/>
            <person name="Ho-Il K."/>
            <person name="Hahn J.H."/>
            <person name="Sangsakoo G."/>
            <person name="Vanavichit A."/>
            <person name="de Mattos Luiz.A.T."/>
            <person name="Zimmer P.D."/>
            <person name="Malone G."/>
            <person name="Dellagostin O."/>
            <person name="de Oliveira A.C."/>
            <person name="Bevan M."/>
            <person name="Bancroft I."/>
            <person name="Minx P."/>
            <person name="Cordum H."/>
            <person name="Wilson R."/>
            <person name="Cheng Z."/>
            <person name="Jin W."/>
            <person name="Jiang J."/>
            <person name="Leong S.A."/>
            <person name="Iwama H."/>
            <person name="Gojobori T."/>
            <person name="Itoh T."/>
            <person name="Niimura Y."/>
            <person name="Fujii Y."/>
            <person name="Habara T."/>
            <person name="Sakai H."/>
            <person name="Sato Y."/>
            <person name="Wilson G."/>
            <person name="Kumar K."/>
            <person name="McCouch S."/>
            <person name="Juretic N."/>
            <person name="Hoen D."/>
            <person name="Wright S."/>
            <person name="Bruskiewich R."/>
            <person name="Bureau T."/>
            <person name="Miyao A."/>
            <person name="Hirochika H."/>
            <person name="Nishikawa T."/>
            <person name="Kadowaki K."/>
            <person name="Sugiura M."/>
            <person name="Burr B."/>
            <person name="Sasaki T."/>
        </authorList>
    </citation>
    <scope>NUCLEOTIDE SEQUENCE [LARGE SCALE GENOMIC DNA]</scope>
    <source>
        <strain evidence="3">cv. Nipponbare</strain>
    </source>
</reference>
<feature type="region of interest" description="Disordered" evidence="1">
    <location>
        <begin position="370"/>
        <end position="404"/>
    </location>
</feature>
<evidence type="ECO:0000313" key="3">
    <source>
        <dbReference type="Proteomes" id="UP000059680"/>
    </source>
</evidence>
<accession>A0A0P0WDV1</accession>
<dbReference type="GO" id="GO:0048367">
    <property type="term" value="P:shoot system development"/>
    <property type="evidence" value="ECO:0007669"/>
    <property type="project" value="InterPro"/>
</dbReference>
<reference evidence="2 3" key="2">
    <citation type="journal article" date="2013" name="Plant Cell Physiol.">
        <title>Rice Annotation Project Database (RAP-DB): an integrative and interactive database for rice genomics.</title>
        <authorList>
            <person name="Sakai H."/>
            <person name="Lee S.S."/>
            <person name="Tanaka T."/>
            <person name="Numa H."/>
            <person name="Kim J."/>
            <person name="Kawahara Y."/>
            <person name="Wakimoto H."/>
            <person name="Yang C.C."/>
            <person name="Iwamoto M."/>
            <person name="Abe T."/>
            <person name="Yamada Y."/>
            <person name="Muto A."/>
            <person name="Inokuchi H."/>
            <person name="Ikemura T."/>
            <person name="Matsumoto T."/>
            <person name="Sasaki T."/>
            <person name="Itoh T."/>
        </authorList>
    </citation>
    <scope>NUCLEOTIDE SEQUENCE [LARGE SCALE GENOMIC DNA]</scope>
    <source>
        <strain evidence="3">cv. Nipponbare</strain>
    </source>
</reference>
<dbReference type="FunCoup" id="A0A0P0WDV1">
    <property type="interactions" value="182"/>
</dbReference>
<dbReference type="eggNOG" id="ENOG502QQ4Y">
    <property type="taxonomic scope" value="Eukaryota"/>
</dbReference>
<proteinExistence type="predicted"/>
<organism evidence="2 3">
    <name type="scientific">Oryza sativa subsp. japonica</name>
    <name type="common">Rice</name>
    <dbReference type="NCBI Taxonomy" id="39947"/>
    <lineage>
        <taxon>Eukaryota</taxon>
        <taxon>Viridiplantae</taxon>
        <taxon>Streptophyta</taxon>
        <taxon>Embryophyta</taxon>
        <taxon>Tracheophyta</taxon>
        <taxon>Spermatophyta</taxon>
        <taxon>Magnoliopsida</taxon>
        <taxon>Liliopsida</taxon>
        <taxon>Poales</taxon>
        <taxon>Poaceae</taxon>
        <taxon>BOP clade</taxon>
        <taxon>Oryzoideae</taxon>
        <taxon>Oryzeae</taxon>
        <taxon>Oryzinae</taxon>
        <taxon>Oryza</taxon>
        <taxon>Oryza sativa</taxon>
    </lineage>
</organism>
<dbReference type="SMR" id="A0A0P0WDV1"/>
<evidence type="ECO:0000256" key="1">
    <source>
        <dbReference type="SAM" id="MobiDB-lite"/>
    </source>
</evidence>
<dbReference type="AlphaFoldDB" id="A0A0P0WDV1"/>
<name>A0A0P0WDV1_ORYSJ</name>
<dbReference type="Proteomes" id="UP000059680">
    <property type="component" value="Chromosome 4"/>
</dbReference>
<feature type="region of interest" description="Disordered" evidence="1">
    <location>
        <begin position="223"/>
        <end position="288"/>
    </location>
</feature>
<reference evidence="2 3" key="3">
    <citation type="journal article" date="2013" name="Rice">
        <title>Improvement of the Oryza sativa Nipponbare reference genome using next generation sequence and optical map data.</title>
        <authorList>
            <person name="Kawahara Y."/>
            <person name="de la Bastide M."/>
            <person name="Hamilton J.P."/>
            <person name="Kanamori H."/>
            <person name="McCombie W.R."/>
            <person name="Ouyang S."/>
            <person name="Schwartz D.C."/>
            <person name="Tanaka T."/>
            <person name="Wu J."/>
            <person name="Zhou S."/>
            <person name="Childs K.L."/>
            <person name="Davidson R.M."/>
            <person name="Lin H."/>
            <person name="Quesada-Ocampo L."/>
            <person name="Vaillancourt B."/>
            <person name="Sakai H."/>
            <person name="Lee S.S."/>
            <person name="Kim J."/>
            <person name="Numa H."/>
            <person name="Itoh T."/>
            <person name="Buell C.R."/>
            <person name="Matsumoto T."/>
        </authorList>
    </citation>
    <scope>NUCLEOTIDE SEQUENCE [LARGE SCALE GENOMIC DNA]</scope>
    <source>
        <strain evidence="3">cv. Nipponbare</strain>
    </source>
</reference>
<dbReference type="Gramene" id="Os04t0562500-00">
    <property type="protein sequence ID" value="Os04t0562500-00"/>
    <property type="gene ID" value="Os04g0562500"/>
</dbReference>
<keyword evidence="3" id="KW-1185">Reference proteome</keyword>
<sequence length="447" mass="47619">RPVRAPCKASTHGAVNVPEQERAALTGALVRVGVAKPKPVVYNHTRTTYSSLDTASLPAVARSQVILQDQYTLHIPLPPFKTGLRFPKSPTRHGQEKRAEAYATPATPLGENRDGRVPPHHLIPGAQARRLRDRRDREGQAGCRVPRPLGQPPLPLPPAGGAARRRRRGAAPGDRPVSSRRAVRVVRLGGGVAGREGARVALGAAAPPAGAGAAAQARAVHVRGAAARRLPPPRRRARQLPGGAGRALRAPGRDARRAPARRSRAAGVRGARAATSRARPAPPRRRRSRRAIAAAVADATIAVASGSAAVFSGLSSLSNSAAAARVEVASTPCWVTAPARLTASSDEPSTSHHRIWWVADLVRWMSRAKRRSAKKQNDGGGDDGESSTVQLRSESRMKPEEKARRAAFERHENLERCIASVDSSGEKVFRALVNTRVSLLNILSPSF</sequence>
<dbReference type="PaxDb" id="39947-A0A0P0WDV1"/>
<evidence type="ECO:0000313" key="2">
    <source>
        <dbReference type="EMBL" id="BAS90488.1"/>
    </source>
</evidence>
<dbReference type="PANTHER" id="PTHR33070">
    <property type="entry name" value="OS06G0725500 PROTEIN"/>
    <property type="match status" value="1"/>
</dbReference>
<dbReference type="PANTHER" id="PTHR33070:SF64">
    <property type="entry name" value="OS04G0562500 PROTEIN"/>
    <property type="match status" value="1"/>
</dbReference>
<feature type="non-terminal residue" evidence="2">
    <location>
        <position position="1"/>
    </location>
</feature>
<dbReference type="GO" id="GO:0048364">
    <property type="term" value="P:root development"/>
    <property type="evidence" value="ECO:0007669"/>
    <property type="project" value="InterPro"/>
</dbReference>
<dbReference type="OMA" id="CKASTHG"/>